<dbReference type="PANTHER" id="PTHR45824:SF29">
    <property type="entry name" value="GH16843P"/>
    <property type="match status" value="1"/>
</dbReference>
<keyword evidence="4" id="KW-1185">Reference proteome</keyword>
<dbReference type="InterPro" id="IPR052578">
    <property type="entry name" value="PI_Transfer_CRAL-TRIO"/>
</dbReference>
<evidence type="ECO:0000256" key="1">
    <source>
        <dbReference type="SAM" id="MobiDB-lite"/>
    </source>
</evidence>
<dbReference type="GeneID" id="27687845"/>
<dbReference type="InterPro" id="IPR036865">
    <property type="entry name" value="CRAL-TRIO_dom_sf"/>
</dbReference>
<evidence type="ECO:0000259" key="2">
    <source>
        <dbReference type="PROSITE" id="PS50191"/>
    </source>
</evidence>
<gene>
    <name evidence="3" type="ORF">SPPG_04394</name>
</gene>
<dbReference type="EMBL" id="KQ257456">
    <property type="protein sequence ID" value="KND00050.1"/>
    <property type="molecule type" value="Genomic_DNA"/>
</dbReference>
<dbReference type="InterPro" id="IPR036273">
    <property type="entry name" value="CRAL/TRIO_N_dom_sf"/>
</dbReference>
<sequence length="439" mass="49790">MISTVSDYILVPLFLVAWRWGTWLQVGQVIAWWVFSGGQERTVQVQQWVMEMVERIRTRARFQGISVGVQTEAVQNDKKAPEKVSENKERPFSVSGGSVIAPAYQCEKGEQEKRVDGSKTYAAGVPPMWDVDSSSDSNSTLVNPDGDVEWKEAVGVLAAMAAAAADKEDEKSQSLPSSVKSEQVDVEEDKDAELLSFTQKIRQMYGHDPLLKTFSDAHISKFVVGSGAFRTREEDAIKALESTLEWRRKNDYDSLFTEDFSDIERTRKLYFHPHPTKDGLPILVWRAARHVMCKDEHELQRTVRYLISVVEKAKKSGKLDTRLTLLISRLDILPQNKDPALLKLLLSTFQTHYPDHLERLYIFPKTVLLTIGWNVAKVFLSSDVRGRVEILGGDWREVVRREVGVDGLGEEAMESKSGSIKEKGKEKESEVKKRFGVKW</sequence>
<dbReference type="Proteomes" id="UP000053201">
    <property type="component" value="Unassembled WGS sequence"/>
</dbReference>
<dbReference type="Pfam" id="PF00650">
    <property type="entry name" value="CRAL_TRIO"/>
    <property type="match status" value="1"/>
</dbReference>
<dbReference type="OrthoDB" id="75724at2759"/>
<dbReference type="SMART" id="SM00516">
    <property type="entry name" value="SEC14"/>
    <property type="match status" value="1"/>
</dbReference>
<dbReference type="SUPFAM" id="SSF52087">
    <property type="entry name" value="CRAL/TRIO domain"/>
    <property type="match status" value="1"/>
</dbReference>
<organism evidence="3 4">
    <name type="scientific">Spizellomyces punctatus (strain DAOM BR117)</name>
    <dbReference type="NCBI Taxonomy" id="645134"/>
    <lineage>
        <taxon>Eukaryota</taxon>
        <taxon>Fungi</taxon>
        <taxon>Fungi incertae sedis</taxon>
        <taxon>Chytridiomycota</taxon>
        <taxon>Chytridiomycota incertae sedis</taxon>
        <taxon>Chytridiomycetes</taxon>
        <taxon>Spizellomycetales</taxon>
        <taxon>Spizellomycetaceae</taxon>
        <taxon>Spizellomyces</taxon>
    </lineage>
</organism>
<dbReference type="eggNOG" id="KOG1471">
    <property type="taxonomic scope" value="Eukaryota"/>
</dbReference>
<dbReference type="PANTHER" id="PTHR45824">
    <property type="entry name" value="GH16843P"/>
    <property type="match status" value="1"/>
</dbReference>
<dbReference type="Gene3D" id="3.40.525.10">
    <property type="entry name" value="CRAL-TRIO lipid binding domain"/>
    <property type="match status" value="1"/>
</dbReference>
<dbReference type="RefSeq" id="XP_016608089.1">
    <property type="nucleotide sequence ID" value="XM_016752633.1"/>
</dbReference>
<accession>A0A0L0HGK5</accession>
<evidence type="ECO:0000313" key="4">
    <source>
        <dbReference type="Proteomes" id="UP000053201"/>
    </source>
</evidence>
<dbReference type="SUPFAM" id="SSF46938">
    <property type="entry name" value="CRAL/TRIO N-terminal domain"/>
    <property type="match status" value="1"/>
</dbReference>
<name>A0A0L0HGK5_SPIPD</name>
<dbReference type="InterPro" id="IPR001251">
    <property type="entry name" value="CRAL-TRIO_dom"/>
</dbReference>
<dbReference type="AlphaFoldDB" id="A0A0L0HGK5"/>
<dbReference type="CDD" id="cd00170">
    <property type="entry name" value="SEC14"/>
    <property type="match status" value="1"/>
</dbReference>
<dbReference type="STRING" id="645134.A0A0L0HGK5"/>
<feature type="region of interest" description="Disordered" evidence="1">
    <location>
        <begin position="165"/>
        <end position="185"/>
    </location>
</feature>
<dbReference type="PROSITE" id="PS50191">
    <property type="entry name" value="CRAL_TRIO"/>
    <property type="match status" value="1"/>
</dbReference>
<dbReference type="GO" id="GO:0008526">
    <property type="term" value="F:phosphatidylinositol transfer activity"/>
    <property type="evidence" value="ECO:0007669"/>
    <property type="project" value="TreeGrafter"/>
</dbReference>
<feature type="domain" description="CRAL-TRIO" evidence="2">
    <location>
        <begin position="259"/>
        <end position="425"/>
    </location>
</feature>
<dbReference type="OMA" id="CAMSKEG"/>
<proteinExistence type="predicted"/>
<dbReference type="VEuPathDB" id="FungiDB:SPPG_04394"/>
<dbReference type="InParanoid" id="A0A0L0HGK5"/>
<reference evidence="3 4" key="1">
    <citation type="submission" date="2009-08" db="EMBL/GenBank/DDBJ databases">
        <title>The Genome Sequence of Spizellomyces punctatus strain DAOM BR117.</title>
        <authorList>
            <consortium name="The Broad Institute Genome Sequencing Platform"/>
            <person name="Russ C."/>
            <person name="Cuomo C."/>
            <person name="Shea T."/>
            <person name="Young S.K."/>
            <person name="Zeng Q."/>
            <person name="Koehrsen M."/>
            <person name="Haas B."/>
            <person name="Borodovsky M."/>
            <person name="Guigo R."/>
            <person name="Alvarado L."/>
            <person name="Berlin A."/>
            <person name="Bochicchio J."/>
            <person name="Borenstein D."/>
            <person name="Chapman S."/>
            <person name="Chen Z."/>
            <person name="Engels R."/>
            <person name="Freedman E."/>
            <person name="Gellesch M."/>
            <person name="Goldberg J."/>
            <person name="Griggs A."/>
            <person name="Gujja S."/>
            <person name="Heiman D."/>
            <person name="Hepburn T."/>
            <person name="Howarth C."/>
            <person name="Jen D."/>
            <person name="Larson L."/>
            <person name="Lewis B."/>
            <person name="Mehta T."/>
            <person name="Park D."/>
            <person name="Pearson M."/>
            <person name="Roberts A."/>
            <person name="Saif S."/>
            <person name="Shenoy N."/>
            <person name="Sisk P."/>
            <person name="Stolte C."/>
            <person name="Sykes S."/>
            <person name="Thomson T."/>
            <person name="Walk T."/>
            <person name="White J."/>
            <person name="Yandava C."/>
            <person name="Burger G."/>
            <person name="Gray M.W."/>
            <person name="Holland P.W.H."/>
            <person name="King N."/>
            <person name="Lang F.B.F."/>
            <person name="Roger A.J."/>
            <person name="Ruiz-Trillo I."/>
            <person name="Lander E."/>
            <person name="Nusbaum C."/>
        </authorList>
    </citation>
    <scope>NUCLEOTIDE SEQUENCE [LARGE SCALE GENOMIC DNA]</scope>
    <source>
        <strain evidence="3 4">DAOM BR117</strain>
    </source>
</reference>
<evidence type="ECO:0000313" key="3">
    <source>
        <dbReference type="EMBL" id="KND00050.1"/>
    </source>
</evidence>
<protein>
    <recommendedName>
        <fullName evidence="2">CRAL-TRIO domain-containing protein</fullName>
    </recommendedName>
</protein>